<keyword evidence="1" id="KW-0479">Metal-binding</keyword>
<keyword evidence="9" id="KW-0413">Isomerase</keyword>
<gene>
    <name evidence="13" type="primary">yoaA</name>
    <name evidence="13" type="ORF">LMG26690_01892</name>
</gene>
<dbReference type="EMBL" id="CADIJM010000003">
    <property type="protein sequence ID" value="CAB3686972.1"/>
    <property type="molecule type" value="Genomic_DNA"/>
</dbReference>
<dbReference type="GO" id="GO:0046872">
    <property type="term" value="F:metal ion binding"/>
    <property type="evidence" value="ECO:0007669"/>
    <property type="project" value="UniProtKB-KW"/>
</dbReference>
<dbReference type="Pfam" id="PF06733">
    <property type="entry name" value="DEAD_2"/>
    <property type="match status" value="1"/>
</dbReference>
<feature type="region of interest" description="Disordered" evidence="11">
    <location>
        <begin position="690"/>
        <end position="714"/>
    </location>
</feature>
<keyword evidence="6" id="KW-0408">Iron</keyword>
<dbReference type="Pfam" id="PF13307">
    <property type="entry name" value="Helicase_C_2"/>
    <property type="match status" value="1"/>
</dbReference>
<evidence type="ECO:0000256" key="2">
    <source>
        <dbReference type="ARBA" id="ARBA00022741"/>
    </source>
</evidence>
<dbReference type="InterPro" id="IPR010614">
    <property type="entry name" value="RAD3-like_helicase_DEAD"/>
</dbReference>
<evidence type="ECO:0000313" key="13">
    <source>
        <dbReference type="EMBL" id="CAB3686972.1"/>
    </source>
</evidence>
<evidence type="ECO:0000256" key="10">
    <source>
        <dbReference type="ARBA" id="ARBA00038058"/>
    </source>
</evidence>
<dbReference type="GO" id="GO:0003678">
    <property type="term" value="F:DNA helicase activity"/>
    <property type="evidence" value="ECO:0007669"/>
    <property type="project" value="UniProtKB-EC"/>
</dbReference>
<evidence type="ECO:0000256" key="5">
    <source>
        <dbReference type="ARBA" id="ARBA00022840"/>
    </source>
</evidence>
<dbReference type="SUPFAM" id="SSF52540">
    <property type="entry name" value="P-loop containing nucleoside triphosphate hydrolases"/>
    <property type="match status" value="2"/>
</dbReference>
<feature type="compositionally biased region" description="Basic and acidic residues" evidence="11">
    <location>
        <begin position="367"/>
        <end position="379"/>
    </location>
</feature>
<feature type="region of interest" description="Disordered" evidence="11">
    <location>
        <begin position="361"/>
        <end position="394"/>
    </location>
</feature>
<evidence type="ECO:0000256" key="1">
    <source>
        <dbReference type="ARBA" id="ARBA00022723"/>
    </source>
</evidence>
<sequence length="754" mass="83048">MLDLDISEFFDEDGPLATALPGYKPRPSQVELSQAIGQAIQDRATLVAEAGTGIGKTWAYLVPAFIQGGKVLISTGTRTLQDQLFARDLPRVRAALAAPVTAALLKGRGNYVCHYHLERLQGDERALKSRSEIQQLRQIQVFAGISKTGDRSDLAQVPEDADIWQRVTSTRENCLGQECPRIRDCFVVKARRQAQEADVVVVNHALFMADLMLREEGVTDLLPEADTVIFDEAHQLPDTATRFLGSSVSTHQLMDFGRALEVAGLAYAREAAKWSDVSRHIETAARELRLVCAPLDKMPGRKATFEAIPNPEEFDEALLSLREAIDSATKALGAVAEKHPDLLAAARMGAEISVKLKRWATPGRSSGAHDDEGWGRDDQAPVQSPLGDGPSTPAALLEGAAQAEQWTGPAVRWVEHGLHHVRLHSAPLSVAQAFSKFRKPGQAWIMTSATLSINGEFTHFTSQLGLDTARTGKWESPFDYPEQALLFVPRGMPEPQSPQFLERFVQTLMPLLEASPGGTLVLCTTLRAVDKVANLLADAFDDAGHDWPLLKQGEGTRRDLLDRFCKLKHPVLVGSASFWEGIDLPGDVLTLVAIDKLPFAPPDDPVIEARLRACRAQGGNPFAEYQLPEAAISLKQGAGRLIRTESDWGVLMVGDARLVEKPYGKRLWRGLPPFARTRELEEVLAFYRRKRGPDDAHPPPPPPPPARPAGEKKPFRNLKGFCFPCRRNQLKGFHQLLSAFRPWVRNALFGKFLS</sequence>
<dbReference type="Proteomes" id="UP000494214">
    <property type="component" value="Unassembled WGS sequence"/>
</dbReference>
<dbReference type="PROSITE" id="PS51193">
    <property type="entry name" value="HELICASE_ATP_BIND_2"/>
    <property type="match status" value="1"/>
</dbReference>
<evidence type="ECO:0000256" key="7">
    <source>
        <dbReference type="ARBA" id="ARBA00023014"/>
    </source>
</evidence>
<keyword evidence="2" id="KW-0547">Nucleotide-binding</keyword>
<reference evidence="13 14" key="1">
    <citation type="submission" date="2020-04" db="EMBL/GenBank/DDBJ databases">
        <authorList>
            <person name="De Canck E."/>
        </authorList>
    </citation>
    <scope>NUCLEOTIDE SEQUENCE [LARGE SCALE GENOMIC DNA]</scope>
    <source>
        <strain evidence="13 14">LMG 26690</strain>
    </source>
</reference>
<dbReference type="EC" id="3.6.4.12" evidence="13"/>
<dbReference type="SMART" id="SM00491">
    <property type="entry name" value="HELICc2"/>
    <property type="match status" value="1"/>
</dbReference>
<feature type="domain" description="Helicase ATP-binding" evidence="12">
    <location>
        <begin position="15"/>
        <end position="292"/>
    </location>
</feature>
<evidence type="ECO:0000313" key="14">
    <source>
        <dbReference type="Proteomes" id="UP000494214"/>
    </source>
</evidence>
<accession>A0A6S6ZR31</accession>
<evidence type="ECO:0000256" key="3">
    <source>
        <dbReference type="ARBA" id="ARBA00022801"/>
    </source>
</evidence>
<dbReference type="InterPro" id="IPR045028">
    <property type="entry name" value="DinG/Rad3-like"/>
</dbReference>
<dbReference type="AlphaFoldDB" id="A0A6S6ZR31"/>
<dbReference type="InterPro" id="IPR027417">
    <property type="entry name" value="P-loop_NTPase"/>
</dbReference>
<evidence type="ECO:0000259" key="12">
    <source>
        <dbReference type="PROSITE" id="PS51193"/>
    </source>
</evidence>
<dbReference type="GO" id="GO:0005524">
    <property type="term" value="F:ATP binding"/>
    <property type="evidence" value="ECO:0007669"/>
    <property type="project" value="UniProtKB-KW"/>
</dbReference>
<dbReference type="GO" id="GO:0016818">
    <property type="term" value="F:hydrolase activity, acting on acid anhydrides, in phosphorus-containing anhydrides"/>
    <property type="evidence" value="ECO:0007669"/>
    <property type="project" value="InterPro"/>
</dbReference>
<dbReference type="Gene3D" id="3.40.50.300">
    <property type="entry name" value="P-loop containing nucleotide triphosphate hydrolases"/>
    <property type="match status" value="2"/>
</dbReference>
<comment type="similarity">
    <text evidence="10">Belongs to the helicase family. DinG subfamily.</text>
</comment>
<evidence type="ECO:0000256" key="11">
    <source>
        <dbReference type="SAM" id="MobiDB-lite"/>
    </source>
</evidence>
<keyword evidence="5" id="KW-0067">ATP-binding</keyword>
<dbReference type="InterPro" id="IPR014013">
    <property type="entry name" value="Helic_SF1/SF2_ATP-bd_DinG/Rad3"/>
</dbReference>
<evidence type="ECO:0000256" key="4">
    <source>
        <dbReference type="ARBA" id="ARBA00022806"/>
    </source>
</evidence>
<feature type="compositionally biased region" description="Pro residues" evidence="11">
    <location>
        <begin position="698"/>
        <end position="707"/>
    </location>
</feature>
<dbReference type="InterPro" id="IPR006555">
    <property type="entry name" value="ATP-dep_Helicase_C"/>
</dbReference>
<proteinExistence type="inferred from homology"/>
<dbReference type="PANTHER" id="PTHR11472">
    <property type="entry name" value="DNA REPAIR DEAD HELICASE RAD3/XP-D SUBFAMILY MEMBER"/>
    <property type="match status" value="1"/>
</dbReference>
<evidence type="ECO:0000256" key="8">
    <source>
        <dbReference type="ARBA" id="ARBA00023125"/>
    </source>
</evidence>
<keyword evidence="14" id="KW-1185">Reference proteome</keyword>
<keyword evidence="7" id="KW-0411">Iron-sulfur</keyword>
<dbReference type="GO" id="GO:0006281">
    <property type="term" value="P:DNA repair"/>
    <property type="evidence" value="ECO:0007669"/>
    <property type="project" value="TreeGrafter"/>
</dbReference>
<organism evidence="13 14">
    <name type="scientific">Achromobacter animicus</name>
    <dbReference type="NCBI Taxonomy" id="1389935"/>
    <lineage>
        <taxon>Bacteria</taxon>
        <taxon>Pseudomonadati</taxon>
        <taxon>Pseudomonadota</taxon>
        <taxon>Betaproteobacteria</taxon>
        <taxon>Burkholderiales</taxon>
        <taxon>Alcaligenaceae</taxon>
        <taxon>Achromobacter</taxon>
    </lineage>
</organism>
<protein>
    <submittedName>
        <fullName evidence="13">Putative ATP-dependent DNA helicase YoaA</fullName>
        <ecNumber evidence="13">3.6.4.12</ecNumber>
    </submittedName>
</protein>
<keyword evidence="4 13" id="KW-0347">Helicase</keyword>
<dbReference type="GO" id="GO:0051536">
    <property type="term" value="F:iron-sulfur cluster binding"/>
    <property type="evidence" value="ECO:0007669"/>
    <property type="project" value="UniProtKB-KW"/>
</dbReference>
<dbReference type="PANTHER" id="PTHR11472:SF34">
    <property type="entry name" value="REGULATOR OF TELOMERE ELONGATION HELICASE 1"/>
    <property type="match status" value="1"/>
</dbReference>
<evidence type="ECO:0000256" key="9">
    <source>
        <dbReference type="ARBA" id="ARBA00023235"/>
    </source>
</evidence>
<keyword evidence="8" id="KW-0238">DNA-binding</keyword>
<name>A0A6S6ZR31_9BURK</name>
<evidence type="ECO:0000256" key="6">
    <source>
        <dbReference type="ARBA" id="ARBA00023004"/>
    </source>
</evidence>
<dbReference type="GO" id="GO:0003677">
    <property type="term" value="F:DNA binding"/>
    <property type="evidence" value="ECO:0007669"/>
    <property type="project" value="UniProtKB-KW"/>
</dbReference>
<keyword evidence="3 13" id="KW-0378">Hydrolase</keyword>